<dbReference type="GO" id="GO:0003676">
    <property type="term" value="F:nucleic acid binding"/>
    <property type="evidence" value="ECO:0007669"/>
    <property type="project" value="InterPro"/>
</dbReference>
<accession>A0A4Q2RFC8</accession>
<protein>
    <submittedName>
        <fullName evidence="2">Uncharacterized protein</fullName>
    </submittedName>
</protein>
<dbReference type="Proteomes" id="UP000289411">
    <property type="component" value="Unassembled WGS sequence"/>
</dbReference>
<name>A0A4Q2RFC8_9HYPH</name>
<dbReference type="InterPro" id="IPR011335">
    <property type="entry name" value="Restrct_endonuc-II-like"/>
</dbReference>
<reference evidence="2 3" key="1">
    <citation type="submission" date="2018-09" db="EMBL/GenBank/DDBJ databases">
        <authorList>
            <person name="Grouzdev D.S."/>
            <person name="Krutkina M.S."/>
        </authorList>
    </citation>
    <scope>NUCLEOTIDE SEQUENCE [LARGE SCALE GENOMIC DNA]</scope>
    <source>
        <strain evidence="2 3">RmlP001</strain>
    </source>
</reference>
<evidence type="ECO:0000313" key="3">
    <source>
        <dbReference type="Proteomes" id="UP000289411"/>
    </source>
</evidence>
<keyword evidence="3" id="KW-1185">Reference proteome</keyword>
<evidence type="ECO:0000313" key="2">
    <source>
        <dbReference type="EMBL" id="RYB04223.1"/>
    </source>
</evidence>
<sequence>MAAALLVLKGYGIVARGFSVAGGEIDIVARRGGTVAFVEVKARNSQGAALAAIDAAKRRRIARAAAVWLARNPWAMTATLRGDAVLVVPGRWPRHVVDAFPVPIG</sequence>
<organism evidence="2 3">
    <name type="scientific">Lichenibacterium ramalinae</name>
    <dbReference type="NCBI Taxonomy" id="2316527"/>
    <lineage>
        <taxon>Bacteria</taxon>
        <taxon>Pseudomonadati</taxon>
        <taxon>Pseudomonadota</taxon>
        <taxon>Alphaproteobacteria</taxon>
        <taxon>Hyphomicrobiales</taxon>
        <taxon>Lichenihabitantaceae</taxon>
        <taxon>Lichenibacterium</taxon>
    </lineage>
</organism>
<evidence type="ECO:0000256" key="1">
    <source>
        <dbReference type="ARBA" id="ARBA00006738"/>
    </source>
</evidence>
<gene>
    <name evidence="2" type="ORF">D3272_14550</name>
</gene>
<dbReference type="Pfam" id="PF02021">
    <property type="entry name" value="UPF0102"/>
    <property type="match status" value="1"/>
</dbReference>
<proteinExistence type="inferred from homology"/>
<dbReference type="EMBL" id="QYBC01000011">
    <property type="protein sequence ID" value="RYB04223.1"/>
    <property type="molecule type" value="Genomic_DNA"/>
</dbReference>
<dbReference type="PANTHER" id="PTHR34039">
    <property type="entry name" value="UPF0102 PROTEIN YRAN"/>
    <property type="match status" value="1"/>
</dbReference>
<dbReference type="InterPro" id="IPR003509">
    <property type="entry name" value="UPF0102_YraN-like"/>
</dbReference>
<dbReference type="OrthoDB" id="9812968at2"/>
<reference evidence="2 3" key="2">
    <citation type="submission" date="2019-02" db="EMBL/GenBank/DDBJ databases">
        <title>'Lichenibacterium ramalinii' gen. nov. sp. nov., 'Lichenibacterium minor' gen. nov. sp. nov.</title>
        <authorList>
            <person name="Pankratov T."/>
        </authorList>
    </citation>
    <scope>NUCLEOTIDE SEQUENCE [LARGE SCALE GENOMIC DNA]</scope>
    <source>
        <strain evidence="2 3">RmlP001</strain>
    </source>
</reference>
<dbReference type="InterPro" id="IPR011856">
    <property type="entry name" value="tRNA_endonuc-like_dom_sf"/>
</dbReference>
<comment type="caution">
    <text evidence="2">The sequence shown here is derived from an EMBL/GenBank/DDBJ whole genome shotgun (WGS) entry which is preliminary data.</text>
</comment>
<comment type="similarity">
    <text evidence="1">Belongs to the UPF0102 family.</text>
</comment>
<dbReference type="AlphaFoldDB" id="A0A4Q2RFC8"/>
<dbReference type="Gene3D" id="3.40.1350.10">
    <property type="match status" value="1"/>
</dbReference>
<dbReference type="SUPFAM" id="SSF52980">
    <property type="entry name" value="Restriction endonuclease-like"/>
    <property type="match status" value="1"/>
</dbReference>
<dbReference type="PANTHER" id="PTHR34039:SF1">
    <property type="entry name" value="UPF0102 PROTEIN YRAN"/>
    <property type="match status" value="1"/>
</dbReference>